<keyword evidence="8" id="KW-1185">Reference proteome</keyword>
<proteinExistence type="predicted"/>
<gene>
    <name evidence="7" type="ORF">JV16_02371</name>
</gene>
<evidence type="ECO:0000313" key="7">
    <source>
        <dbReference type="EMBL" id="KIP20424.1"/>
    </source>
</evidence>
<name>A0A0D0HJQ3_9BACL</name>
<feature type="transmembrane region" description="Helical" evidence="6">
    <location>
        <begin position="12"/>
        <end position="28"/>
    </location>
</feature>
<comment type="subcellular location">
    <subcellularLocation>
        <location evidence="1">Cell membrane</location>
        <topology evidence="1">Multi-pass membrane protein</topology>
    </subcellularLocation>
</comment>
<comment type="caution">
    <text evidence="7">The sequence shown here is derived from an EMBL/GenBank/DDBJ whole genome shotgun (WGS) entry which is preliminary data.</text>
</comment>
<evidence type="ECO:0000256" key="5">
    <source>
        <dbReference type="ARBA" id="ARBA00023136"/>
    </source>
</evidence>
<protein>
    <submittedName>
        <fullName evidence="7">ATP synthase I chain</fullName>
    </submittedName>
</protein>
<dbReference type="AlphaFoldDB" id="A0A0D0HJQ3"/>
<dbReference type="RefSeq" id="WP_021095057.1">
    <property type="nucleotide sequence ID" value="NZ_ANOC01000032.1"/>
</dbReference>
<dbReference type="Proteomes" id="UP000032047">
    <property type="component" value="Unassembled WGS sequence"/>
</dbReference>
<feature type="transmembrane region" description="Helical" evidence="6">
    <location>
        <begin position="74"/>
        <end position="91"/>
    </location>
</feature>
<feature type="transmembrane region" description="Helical" evidence="6">
    <location>
        <begin position="97"/>
        <end position="117"/>
    </location>
</feature>
<evidence type="ECO:0000256" key="1">
    <source>
        <dbReference type="ARBA" id="ARBA00004651"/>
    </source>
</evidence>
<dbReference type="EMBL" id="JXTG01000016">
    <property type="protein sequence ID" value="KIP20424.1"/>
    <property type="molecule type" value="Genomic_DNA"/>
</dbReference>
<evidence type="ECO:0000256" key="6">
    <source>
        <dbReference type="SAM" id="Phobius"/>
    </source>
</evidence>
<dbReference type="GO" id="GO:0005886">
    <property type="term" value="C:plasma membrane"/>
    <property type="evidence" value="ECO:0007669"/>
    <property type="project" value="UniProtKB-SubCell"/>
</dbReference>
<evidence type="ECO:0000256" key="4">
    <source>
        <dbReference type="ARBA" id="ARBA00022989"/>
    </source>
</evidence>
<reference evidence="7 8" key="1">
    <citation type="submission" date="2015-01" db="EMBL/GenBank/DDBJ databases">
        <title>Genome sequence of Anoxybacillus ayderensis strain AB04.</title>
        <authorList>
            <person name="Belduz A.O."/>
            <person name="Canakci S."/>
            <person name="Chan K.-G."/>
            <person name="Kahar U.M."/>
            <person name="Yaakob A.S."/>
            <person name="Chan C.S."/>
            <person name="Goh K.M."/>
        </authorList>
    </citation>
    <scope>NUCLEOTIDE SEQUENCE [LARGE SCALE GENOMIC DNA]</scope>
    <source>
        <strain evidence="7 8">AB04</strain>
    </source>
</reference>
<accession>A0A0D0HJQ3</accession>
<keyword evidence="5 6" id="KW-0472">Membrane</keyword>
<dbReference type="PANTHER" id="PTHR40035">
    <property type="entry name" value="ATP SYNTHASE PROTEIN I"/>
    <property type="match status" value="1"/>
</dbReference>
<evidence type="ECO:0000256" key="2">
    <source>
        <dbReference type="ARBA" id="ARBA00022475"/>
    </source>
</evidence>
<keyword evidence="4 6" id="KW-1133">Transmembrane helix</keyword>
<dbReference type="InterPro" id="IPR039072">
    <property type="entry name" value="ATP_synth_I_Bacilli"/>
</dbReference>
<keyword evidence="2" id="KW-1003">Cell membrane</keyword>
<evidence type="ECO:0000256" key="3">
    <source>
        <dbReference type="ARBA" id="ARBA00022692"/>
    </source>
</evidence>
<dbReference type="Pfam" id="PF03899">
    <property type="entry name" value="ATP-synt_I"/>
    <property type="match status" value="1"/>
</dbReference>
<dbReference type="PANTHER" id="PTHR40035:SF1">
    <property type="entry name" value="ATP SYNTHASE PROTEIN I"/>
    <property type="match status" value="1"/>
</dbReference>
<keyword evidence="3 6" id="KW-0812">Transmembrane</keyword>
<dbReference type="InterPro" id="IPR005598">
    <property type="entry name" value="ATP_synth_I"/>
</dbReference>
<sequence>MNELQQHWRRHKSYILYLLALYVLGWGFSSYEKIFLSLIIGTIVGLFNTWTLIRRVERLGRAVILGRRVVSLGMLSRMAAATLGAIFALRYPEHLSIVWIVVGLMTSYVVIMIDFFFQKNKGEER</sequence>
<organism evidence="7 8">
    <name type="scientific">Anoxybacillus ayderensis</name>
    <dbReference type="NCBI Taxonomy" id="265546"/>
    <lineage>
        <taxon>Bacteria</taxon>
        <taxon>Bacillati</taxon>
        <taxon>Bacillota</taxon>
        <taxon>Bacilli</taxon>
        <taxon>Bacillales</taxon>
        <taxon>Anoxybacillaceae</taxon>
        <taxon>Anoxybacillus</taxon>
    </lineage>
</organism>
<evidence type="ECO:0000313" key="8">
    <source>
        <dbReference type="Proteomes" id="UP000032047"/>
    </source>
</evidence>
<dbReference type="PATRIC" id="fig|265546.4.peg.2383"/>
<feature type="transmembrane region" description="Helical" evidence="6">
    <location>
        <begin position="34"/>
        <end position="53"/>
    </location>
</feature>